<keyword evidence="2" id="KW-1185">Reference proteome</keyword>
<evidence type="ECO:0000313" key="1">
    <source>
        <dbReference type="EMBL" id="ARU03784.1"/>
    </source>
</evidence>
<name>A0A1Y0EJF5_9BURK</name>
<protein>
    <submittedName>
        <fullName evidence="1">Uncharacterized protein</fullName>
    </submittedName>
</protein>
<accession>A0A1Y0EJF5</accession>
<reference evidence="1 2" key="1">
    <citation type="submission" date="2017-05" db="EMBL/GenBank/DDBJ databases">
        <authorList>
            <person name="Song R."/>
            <person name="Chenine A.L."/>
            <person name="Ruprecht R.M."/>
        </authorList>
    </citation>
    <scope>NUCLEOTIDE SEQUENCE [LARGE SCALE GENOMIC DNA]</scope>
    <source>
        <strain evidence="1 2">DSM 26136</strain>
    </source>
</reference>
<dbReference type="Proteomes" id="UP000196138">
    <property type="component" value="Chromosome"/>
</dbReference>
<sequence>MEKEPLYRKVNTTARGVFHRFGADFSTTRRSVNAGEMELDAISMKKGVRRGLDYTPLFRFLLSRVGKNWDEVYSEAVARLDRNDPIFWMVALREADAQEYFRSGEASYFSGLKVDEAGVLRVVNPSVGPGSLVPQCPCCTHTFNGIKFTRPYDESLRPQRSATRLA</sequence>
<dbReference type="KEGG" id="cser:CCO03_02985"/>
<evidence type="ECO:0000313" key="2">
    <source>
        <dbReference type="Proteomes" id="UP000196138"/>
    </source>
</evidence>
<proteinExistence type="predicted"/>
<dbReference type="EMBL" id="CP021455">
    <property type="protein sequence ID" value="ARU03784.1"/>
    <property type="molecule type" value="Genomic_DNA"/>
</dbReference>
<organism evidence="1 2">
    <name type="scientific">Comamonas serinivorans</name>
    <dbReference type="NCBI Taxonomy" id="1082851"/>
    <lineage>
        <taxon>Bacteria</taxon>
        <taxon>Pseudomonadati</taxon>
        <taxon>Pseudomonadota</taxon>
        <taxon>Betaproteobacteria</taxon>
        <taxon>Burkholderiales</taxon>
        <taxon>Comamonadaceae</taxon>
        <taxon>Comamonas</taxon>
    </lineage>
</organism>
<gene>
    <name evidence="1" type="ORF">CCO03_02985</name>
</gene>
<dbReference type="AlphaFoldDB" id="A0A1Y0EJF5"/>